<dbReference type="Proteomes" id="UP001596157">
    <property type="component" value="Unassembled WGS sequence"/>
</dbReference>
<evidence type="ECO:0000313" key="8">
    <source>
        <dbReference type="Proteomes" id="UP001596157"/>
    </source>
</evidence>
<keyword evidence="1" id="KW-0805">Transcription regulation</keyword>
<keyword evidence="2 4" id="KW-0238">DNA-binding</keyword>
<dbReference type="SUPFAM" id="SSF46689">
    <property type="entry name" value="Homeodomain-like"/>
    <property type="match status" value="1"/>
</dbReference>
<dbReference type="InterPro" id="IPR009057">
    <property type="entry name" value="Homeodomain-like_sf"/>
</dbReference>
<dbReference type="InterPro" id="IPR041347">
    <property type="entry name" value="MftR_C"/>
</dbReference>
<evidence type="ECO:0000259" key="6">
    <source>
        <dbReference type="PROSITE" id="PS50977"/>
    </source>
</evidence>
<dbReference type="RefSeq" id="WP_378247715.1">
    <property type="nucleotide sequence ID" value="NZ_JBHSKF010000005.1"/>
</dbReference>
<name>A0ABW0EQ22_9PSEU</name>
<feature type="DNA-binding region" description="H-T-H motif" evidence="4">
    <location>
        <begin position="36"/>
        <end position="55"/>
    </location>
</feature>
<dbReference type="Gene3D" id="1.10.357.10">
    <property type="entry name" value="Tetracycline Repressor, domain 2"/>
    <property type="match status" value="1"/>
</dbReference>
<evidence type="ECO:0000256" key="1">
    <source>
        <dbReference type="ARBA" id="ARBA00023015"/>
    </source>
</evidence>
<dbReference type="Pfam" id="PF00440">
    <property type="entry name" value="TetR_N"/>
    <property type="match status" value="1"/>
</dbReference>
<evidence type="ECO:0000256" key="5">
    <source>
        <dbReference type="SAM" id="MobiDB-lite"/>
    </source>
</evidence>
<dbReference type="InterPro" id="IPR001647">
    <property type="entry name" value="HTH_TetR"/>
</dbReference>
<gene>
    <name evidence="7" type="ORF">ACFPM7_13675</name>
</gene>
<reference evidence="8" key="1">
    <citation type="journal article" date="2019" name="Int. J. Syst. Evol. Microbiol.">
        <title>The Global Catalogue of Microorganisms (GCM) 10K type strain sequencing project: providing services to taxonomists for standard genome sequencing and annotation.</title>
        <authorList>
            <consortium name="The Broad Institute Genomics Platform"/>
            <consortium name="The Broad Institute Genome Sequencing Center for Infectious Disease"/>
            <person name="Wu L."/>
            <person name="Ma J."/>
        </authorList>
    </citation>
    <scope>NUCLEOTIDE SEQUENCE [LARGE SCALE GENOMIC DNA]</scope>
    <source>
        <strain evidence="8">CCUG 59778</strain>
    </source>
</reference>
<comment type="caution">
    <text evidence="7">The sequence shown here is derived from an EMBL/GenBank/DDBJ whole genome shotgun (WGS) entry which is preliminary data.</text>
</comment>
<dbReference type="InterPro" id="IPR023772">
    <property type="entry name" value="DNA-bd_HTH_TetR-type_CS"/>
</dbReference>
<proteinExistence type="predicted"/>
<feature type="domain" description="HTH tetR-type" evidence="6">
    <location>
        <begin position="13"/>
        <end position="73"/>
    </location>
</feature>
<evidence type="ECO:0000313" key="7">
    <source>
        <dbReference type="EMBL" id="MFC5288104.1"/>
    </source>
</evidence>
<evidence type="ECO:0000256" key="4">
    <source>
        <dbReference type="PROSITE-ProRule" id="PRU00335"/>
    </source>
</evidence>
<evidence type="ECO:0000256" key="3">
    <source>
        <dbReference type="ARBA" id="ARBA00023163"/>
    </source>
</evidence>
<dbReference type="InterPro" id="IPR050109">
    <property type="entry name" value="HTH-type_TetR-like_transc_reg"/>
</dbReference>
<evidence type="ECO:0000256" key="2">
    <source>
        <dbReference type="ARBA" id="ARBA00023125"/>
    </source>
</evidence>
<organism evidence="7 8">
    <name type="scientific">Actinokineospora guangxiensis</name>
    <dbReference type="NCBI Taxonomy" id="1490288"/>
    <lineage>
        <taxon>Bacteria</taxon>
        <taxon>Bacillati</taxon>
        <taxon>Actinomycetota</taxon>
        <taxon>Actinomycetes</taxon>
        <taxon>Pseudonocardiales</taxon>
        <taxon>Pseudonocardiaceae</taxon>
        <taxon>Actinokineospora</taxon>
    </lineage>
</organism>
<keyword evidence="3" id="KW-0804">Transcription</keyword>
<dbReference type="PROSITE" id="PS01081">
    <property type="entry name" value="HTH_TETR_1"/>
    <property type="match status" value="1"/>
</dbReference>
<keyword evidence="8" id="KW-1185">Reference proteome</keyword>
<dbReference type="EMBL" id="JBHSKF010000005">
    <property type="protein sequence ID" value="MFC5288104.1"/>
    <property type="molecule type" value="Genomic_DNA"/>
</dbReference>
<protein>
    <submittedName>
        <fullName evidence="7">TetR/AcrR family transcriptional regulator</fullName>
    </submittedName>
</protein>
<sequence length="213" mass="23085">MEPGGGLRERKKAATRRALHEAAVALTLEHGLDRVTVEAIADAAMVSRRTFSNYFGGKEQALLYDDRCQMDRLVGMVRARPETDSAWQALTAAAVELCADLGDPERLARMRAMRRHPSLLSEQIALFAATEADLAEAVAARLPDPDPLRARLMAAAYMAALRVASHRWLEEHPDIPLTDEVTAALATMAEPFESGPPEPGPPRSSPSGSGSFE</sequence>
<accession>A0ABW0EQ22</accession>
<dbReference type="PROSITE" id="PS50977">
    <property type="entry name" value="HTH_TETR_2"/>
    <property type="match status" value="1"/>
</dbReference>
<feature type="region of interest" description="Disordered" evidence="5">
    <location>
        <begin position="187"/>
        <end position="213"/>
    </location>
</feature>
<dbReference type="Pfam" id="PF17754">
    <property type="entry name" value="TetR_C_14"/>
    <property type="match status" value="1"/>
</dbReference>
<dbReference type="PANTHER" id="PTHR30055">
    <property type="entry name" value="HTH-TYPE TRANSCRIPTIONAL REGULATOR RUTR"/>
    <property type="match status" value="1"/>
</dbReference>
<dbReference type="PANTHER" id="PTHR30055:SF238">
    <property type="entry name" value="MYCOFACTOCIN BIOSYNTHESIS TRANSCRIPTIONAL REGULATOR MFTR-RELATED"/>
    <property type="match status" value="1"/>
</dbReference>
<feature type="compositionally biased region" description="Pro residues" evidence="5">
    <location>
        <begin position="194"/>
        <end position="204"/>
    </location>
</feature>
<dbReference type="Gene3D" id="1.10.10.60">
    <property type="entry name" value="Homeodomain-like"/>
    <property type="match status" value="1"/>
</dbReference>